<accession>A0ABM1F253</accession>
<dbReference type="RefSeq" id="XP_014678524.1">
    <property type="nucleotide sequence ID" value="XM_014823038.1"/>
</dbReference>
<dbReference type="PANTHER" id="PTHR24020:SF87">
    <property type="entry name" value="COLLAGEN ALPHA-1(VI) CHAIN-LIKE"/>
    <property type="match status" value="1"/>
</dbReference>
<dbReference type="Proteomes" id="UP000695022">
    <property type="component" value="Unplaced"/>
</dbReference>
<dbReference type="InterPro" id="IPR036465">
    <property type="entry name" value="vWFA_dom_sf"/>
</dbReference>
<dbReference type="Pfam" id="PF00092">
    <property type="entry name" value="VWA"/>
    <property type="match status" value="1"/>
</dbReference>
<gene>
    <name evidence="3" type="primary">LOC106818323</name>
</gene>
<dbReference type="PROSITE" id="PS50234">
    <property type="entry name" value="VWFA"/>
    <property type="match status" value="1"/>
</dbReference>
<dbReference type="GeneID" id="106818323"/>
<dbReference type="InterPro" id="IPR002035">
    <property type="entry name" value="VWF_A"/>
</dbReference>
<dbReference type="InterPro" id="IPR050525">
    <property type="entry name" value="ECM_Assembly_Org"/>
</dbReference>
<dbReference type="Gene3D" id="3.40.50.410">
    <property type="entry name" value="von Willebrand factor, type A domain"/>
    <property type="match status" value="1"/>
</dbReference>
<sequence length="285" mass="30725">MVVLTLITRDPSFTRSSRVIRRSRVHHAGFIVHALITRDPSFTGRLHQIRQASDPIGRTATSLKNNFLTSFSRKAAVARGTTFARKAGGGPNPVAVDIVLLLDSSGSVGSPAFVQAKTVLKDVVEFLNKENGVSSAGIRVGGVVFSETGKTSTKFNYLQHHTQNTLANVQAQILAIPFDNGGATATRVGLQQSLDMIRTYGRTGSQKSVFVLTDGQSNQGGDPCSKAAEMKNLGYEIFVWAIGKSQSSSAQKELECIANDDNHIFKIDTFSNAAEVTKRIRALCI</sequence>
<keyword evidence="2" id="KW-1185">Reference proteome</keyword>
<reference evidence="3" key="1">
    <citation type="submission" date="2025-08" db="UniProtKB">
        <authorList>
            <consortium name="RefSeq"/>
        </authorList>
    </citation>
    <scope>IDENTIFICATION</scope>
</reference>
<dbReference type="PANTHER" id="PTHR24020">
    <property type="entry name" value="COLLAGEN ALPHA"/>
    <property type="match status" value="1"/>
</dbReference>
<proteinExistence type="predicted"/>
<dbReference type="PRINTS" id="PR00453">
    <property type="entry name" value="VWFADOMAIN"/>
</dbReference>
<dbReference type="CDD" id="cd01450">
    <property type="entry name" value="vWFA_subfamily_ECM"/>
    <property type="match status" value="1"/>
</dbReference>
<organism evidence="2 3">
    <name type="scientific">Priapulus caudatus</name>
    <name type="common">Priapulid worm</name>
    <dbReference type="NCBI Taxonomy" id="37621"/>
    <lineage>
        <taxon>Eukaryota</taxon>
        <taxon>Metazoa</taxon>
        <taxon>Ecdysozoa</taxon>
        <taxon>Scalidophora</taxon>
        <taxon>Priapulida</taxon>
        <taxon>Priapulimorpha</taxon>
        <taxon>Priapulimorphida</taxon>
        <taxon>Priapulidae</taxon>
        <taxon>Priapulus</taxon>
    </lineage>
</organism>
<evidence type="ECO:0000259" key="1">
    <source>
        <dbReference type="PROSITE" id="PS50234"/>
    </source>
</evidence>
<name>A0ABM1F253_PRICU</name>
<protein>
    <submittedName>
        <fullName evidence="3">Complement factor B-like</fullName>
    </submittedName>
</protein>
<dbReference type="SMART" id="SM00327">
    <property type="entry name" value="VWA"/>
    <property type="match status" value="1"/>
</dbReference>
<evidence type="ECO:0000313" key="3">
    <source>
        <dbReference type="RefSeq" id="XP_014678524.1"/>
    </source>
</evidence>
<feature type="domain" description="VWFA" evidence="1">
    <location>
        <begin position="97"/>
        <end position="280"/>
    </location>
</feature>
<evidence type="ECO:0000313" key="2">
    <source>
        <dbReference type="Proteomes" id="UP000695022"/>
    </source>
</evidence>
<dbReference type="SUPFAM" id="SSF53300">
    <property type="entry name" value="vWA-like"/>
    <property type="match status" value="1"/>
</dbReference>